<evidence type="ECO:0000313" key="1">
    <source>
        <dbReference type="EMBL" id="PYH98518.1"/>
    </source>
</evidence>
<gene>
    <name evidence="1" type="ORF">BO71DRAFT_395114</name>
</gene>
<dbReference type="EMBL" id="KZ825810">
    <property type="protein sequence ID" value="PYH98518.1"/>
    <property type="molecule type" value="Genomic_DNA"/>
</dbReference>
<reference evidence="1 2" key="1">
    <citation type="submission" date="2018-02" db="EMBL/GenBank/DDBJ databases">
        <title>The genomes of Aspergillus section Nigri reveals drivers in fungal speciation.</title>
        <authorList>
            <consortium name="DOE Joint Genome Institute"/>
            <person name="Vesth T.C."/>
            <person name="Nybo J."/>
            <person name="Theobald S."/>
            <person name="Brandl J."/>
            <person name="Frisvad J.C."/>
            <person name="Nielsen K.F."/>
            <person name="Lyhne E.K."/>
            <person name="Kogle M.E."/>
            <person name="Kuo A."/>
            <person name="Riley R."/>
            <person name="Clum A."/>
            <person name="Nolan M."/>
            <person name="Lipzen A."/>
            <person name="Salamov A."/>
            <person name="Henrissat B."/>
            <person name="Wiebenga A."/>
            <person name="De vries R.P."/>
            <person name="Grigoriev I.V."/>
            <person name="Mortensen U.H."/>
            <person name="Andersen M.R."/>
            <person name="Baker S.E."/>
        </authorList>
    </citation>
    <scope>NUCLEOTIDE SEQUENCE [LARGE SCALE GENOMIC DNA]</scope>
    <source>
        <strain evidence="1 2">CBS 707.79</strain>
    </source>
</reference>
<dbReference type="OrthoDB" id="4232400at2759"/>
<dbReference type="AlphaFoldDB" id="A0A319ECL3"/>
<organism evidence="1 2">
    <name type="scientific">Aspergillus ellipticus CBS 707.79</name>
    <dbReference type="NCBI Taxonomy" id="1448320"/>
    <lineage>
        <taxon>Eukaryota</taxon>
        <taxon>Fungi</taxon>
        <taxon>Dikarya</taxon>
        <taxon>Ascomycota</taxon>
        <taxon>Pezizomycotina</taxon>
        <taxon>Eurotiomycetes</taxon>
        <taxon>Eurotiomycetidae</taxon>
        <taxon>Eurotiales</taxon>
        <taxon>Aspergillaceae</taxon>
        <taxon>Aspergillus</taxon>
        <taxon>Aspergillus subgen. Circumdati</taxon>
    </lineage>
</organism>
<accession>A0A319ECL3</accession>
<dbReference type="VEuPathDB" id="FungiDB:BO71DRAFT_395114"/>
<protein>
    <submittedName>
        <fullName evidence="1">Uncharacterized protein</fullName>
    </submittedName>
</protein>
<keyword evidence="2" id="KW-1185">Reference proteome</keyword>
<evidence type="ECO:0000313" key="2">
    <source>
        <dbReference type="Proteomes" id="UP000247810"/>
    </source>
</evidence>
<proteinExistence type="predicted"/>
<dbReference type="Proteomes" id="UP000247810">
    <property type="component" value="Unassembled WGS sequence"/>
</dbReference>
<sequence>MPPLSNIYNGADIAPNEMSRYCFFKDAGFNGMYEFMLSHGLKMYNLDDIAEAKEIVKTMRRYDQENWEQEQIGQKQEYYEDWDSYQMDSDQYSGQYFDQGFDQGFDQDYDGNWEAEPVEHMCYHHES</sequence>
<name>A0A319ECL3_9EURO</name>